<dbReference type="GO" id="GO:0004803">
    <property type="term" value="F:transposase activity"/>
    <property type="evidence" value="ECO:0007669"/>
    <property type="project" value="InterPro"/>
</dbReference>
<name>A0A699GDY7_TANCI</name>
<dbReference type="Gene3D" id="3.40.50.720">
    <property type="entry name" value="NAD(P)-binding Rossmann-like Domain"/>
    <property type="match status" value="1"/>
</dbReference>
<comment type="similarity">
    <text evidence="1">Belongs to the short-chain dehydrogenases/reductases (SDR) family.</text>
</comment>
<feature type="region of interest" description="Disordered" evidence="3">
    <location>
        <begin position="1010"/>
        <end position="1092"/>
    </location>
</feature>
<accession>A0A699GDY7</accession>
<comment type="caution">
    <text evidence="4">The sequence shown here is derived from an EMBL/GenBank/DDBJ whole genome shotgun (WGS) entry which is preliminary data.</text>
</comment>
<dbReference type="InterPro" id="IPR020904">
    <property type="entry name" value="Sc_DH/Rdtase_CS"/>
</dbReference>
<feature type="coiled-coil region" evidence="2">
    <location>
        <begin position="512"/>
        <end position="539"/>
    </location>
</feature>
<sequence length="1092" mass="117987">MAILKQAEGGSPVPELCREHGISNATSYKWRSEFGGMDASIMARMSWKTEPIRDGRARPGEGAPPMMEGASCLACVRIVAARSFQHHATRGRGVAGVVARRFHQHLRKSVGQRPARTQDFRQRNRTGCSVTVENSRVESRLAAKRRIKTGRINPQRFREVRQADSVVALLVEQALSNRHRFIRVKFARPAARGIGAAIVRRFATDGAKVTFTYSGSPEAAQFIATETGSTAVLTDSADRDAVIARVRESGPLDVLVVNSGIAIFGDALEQDPDAVDRLFRINVHAPYHAAVEAARRMPEGGRIIVIGSVNGDRMPLPGMASYAVSKSALQGLARGLARDFGPRGITINIVQPGPIDTDANPADGPMKDLMHSFMAIKRHGHPEEVAAMVAWLAGPEAGFVTGAMHTIDGAFGYVHNLKASAFTEFRDVDAEHIEQCGLVLPDDAIPDEQVLLWICSGLMYPDTNLGENARPGEGYSHVEASRSIGVGESLMRRWVQQLQLERQGVTPQGKAITPDQQRIQELEARIERLEREKSMLKKQRGDRLEGVVFPPFDSRAGWPMYRNVSRRAPTAESTRCCHFQTLSNVEDVGGVLIGDGVTPLGSGVISESCWQVAVPGQEIINPVDGVIGDMRQHVTQPGSRVDTVQLGRADQRVDCGEQIVAPTNGDTTQGAFGRRVVNLDGTVVAPAFQFVEQRARASLPNLSSFVGRLATDLGLDHIELGDPAQRLGGQRRRARRVQVVEFAARGCADGCPCGRACRQAKPQAAWCRRRAGHRARTSTDGPSWFCHCRAPAPGSACRRHAASMPSVHGGERHRPTDAAMRWRRRPSSPAAHDRVRRLLGRPQGSVVAIGRQGRGQAGQLGAGHIVGDGGGEDVDDAGDFPLGAAVLEMQPQDFAASNCPVWSGIGVQFALDWVSSLAWNACPVCAGPGATEELISAPQTTKLFNTVPVLELDVPVRPVGFFYSESCAGRAGESAGRLRPGTLLPEIDSQYRNEEIKTSRVCTECAAADAVGPADTGGKGRRRPAPRRHARRSDSRCCNRHPWGDRRRSHDHGHGRGASLGRQGHRVAALAVEGGNGDRSGGADEAQSGRQR</sequence>
<dbReference type="GO" id="GO:0003677">
    <property type="term" value="F:DNA binding"/>
    <property type="evidence" value="ECO:0007669"/>
    <property type="project" value="InterPro"/>
</dbReference>
<dbReference type="PANTHER" id="PTHR43943:SF2">
    <property type="entry name" value="DEHYDROGENASE_REDUCTASE 4"/>
    <property type="match status" value="1"/>
</dbReference>
<evidence type="ECO:0000313" key="4">
    <source>
        <dbReference type="EMBL" id="GEU28164.1"/>
    </source>
</evidence>
<dbReference type="PANTHER" id="PTHR43943">
    <property type="entry name" value="DEHYDROGENASE/REDUCTASE (SDR FAMILY) MEMBER 4"/>
    <property type="match status" value="1"/>
</dbReference>
<dbReference type="InterPro" id="IPR036291">
    <property type="entry name" value="NAD(P)-bd_dom_sf"/>
</dbReference>
<dbReference type="Pfam" id="PF13561">
    <property type="entry name" value="adh_short_C2"/>
    <property type="match status" value="1"/>
</dbReference>
<organism evidence="4">
    <name type="scientific">Tanacetum cinerariifolium</name>
    <name type="common">Dalmatian daisy</name>
    <name type="synonym">Chrysanthemum cinerariifolium</name>
    <dbReference type="NCBI Taxonomy" id="118510"/>
    <lineage>
        <taxon>Eukaryota</taxon>
        <taxon>Viridiplantae</taxon>
        <taxon>Streptophyta</taxon>
        <taxon>Embryophyta</taxon>
        <taxon>Tracheophyta</taxon>
        <taxon>Spermatophyta</taxon>
        <taxon>Magnoliopsida</taxon>
        <taxon>eudicotyledons</taxon>
        <taxon>Gunneridae</taxon>
        <taxon>Pentapetalae</taxon>
        <taxon>asterids</taxon>
        <taxon>campanulids</taxon>
        <taxon>Asterales</taxon>
        <taxon>Asteraceae</taxon>
        <taxon>Asteroideae</taxon>
        <taxon>Anthemideae</taxon>
        <taxon>Anthemidinae</taxon>
        <taxon>Tanacetum</taxon>
    </lineage>
</organism>
<gene>
    <name evidence="4" type="ORF">Tci_000142</name>
</gene>
<dbReference type="EMBL" id="BKCJ010000002">
    <property type="protein sequence ID" value="GEU28164.1"/>
    <property type="molecule type" value="Genomic_DNA"/>
</dbReference>
<dbReference type="PRINTS" id="PR00080">
    <property type="entry name" value="SDRFAMILY"/>
</dbReference>
<evidence type="ECO:0000256" key="2">
    <source>
        <dbReference type="SAM" id="Coils"/>
    </source>
</evidence>
<protein>
    <submittedName>
        <fullName evidence="4">Trihydroxynaphthalene reductase-like</fullName>
    </submittedName>
</protein>
<dbReference type="CDD" id="cd05233">
    <property type="entry name" value="SDR_c"/>
    <property type="match status" value="1"/>
</dbReference>
<dbReference type="GO" id="GO:0006313">
    <property type="term" value="P:DNA transposition"/>
    <property type="evidence" value="ECO:0007669"/>
    <property type="project" value="InterPro"/>
</dbReference>
<feature type="compositionally biased region" description="Basic and acidic residues" evidence="3">
    <location>
        <begin position="1032"/>
        <end position="1054"/>
    </location>
</feature>
<keyword evidence="2" id="KW-0175">Coiled coil</keyword>
<dbReference type="InterPro" id="IPR002347">
    <property type="entry name" value="SDR_fam"/>
</dbReference>
<dbReference type="InterPro" id="IPR002514">
    <property type="entry name" value="Transposase_8"/>
</dbReference>
<dbReference type="PROSITE" id="PS00061">
    <property type="entry name" value="ADH_SHORT"/>
    <property type="match status" value="1"/>
</dbReference>
<dbReference type="InterPro" id="IPR009057">
    <property type="entry name" value="Homeodomain-like_sf"/>
</dbReference>
<evidence type="ECO:0000256" key="3">
    <source>
        <dbReference type="SAM" id="MobiDB-lite"/>
    </source>
</evidence>
<dbReference type="PRINTS" id="PR00081">
    <property type="entry name" value="GDHRDH"/>
</dbReference>
<feature type="compositionally biased region" description="Basic residues" evidence="3">
    <location>
        <begin position="1019"/>
        <end position="1031"/>
    </location>
</feature>
<dbReference type="SUPFAM" id="SSF46689">
    <property type="entry name" value="Homeodomain-like"/>
    <property type="match status" value="1"/>
</dbReference>
<proteinExistence type="inferred from homology"/>
<reference evidence="4" key="1">
    <citation type="journal article" date="2019" name="Sci. Rep.">
        <title>Draft genome of Tanacetum cinerariifolium, the natural source of mosquito coil.</title>
        <authorList>
            <person name="Yamashiro T."/>
            <person name="Shiraishi A."/>
            <person name="Satake H."/>
            <person name="Nakayama K."/>
        </authorList>
    </citation>
    <scope>NUCLEOTIDE SEQUENCE</scope>
</reference>
<dbReference type="SUPFAM" id="SSF51735">
    <property type="entry name" value="NAD(P)-binding Rossmann-fold domains"/>
    <property type="match status" value="1"/>
</dbReference>
<evidence type="ECO:0000256" key="1">
    <source>
        <dbReference type="ARBA" id="ARBA00006484"/>
    </source>
</evidence>
<dbReference type="AlphaFoldDB" id="A0A699GDY7"/>
<dbReference type="Pfam" id="PF01527">
    <property type="entry name" value="HTH_Tnp_1"/>
    <property type="match status" value="2"/>
</dbReference>
<dbReference type="NCBIfam" id="NF009383">
    <property type="entry name" value="PRK12742.1"/>
    <property type="match status" value="1"/>
</dbReference>